<feature type="compositionally biased region" description="Basic and acidic residues" evidence="2">
    <location>
        <begin position="539"/>
        <end position="551"/>
    </location>
</feature>
<evidence type="ECO:0000313" key="4">
    <source>
        <dbReference type="EMBL" id="KAK4444645.1"/>
    </source>
</evidence>
<evidence type="ECO:0000256" key="1">
    <source>
        <dbReference type="SAM" id="Coils"/>
    </source>
</evidence>
<feature type="compositionally biased region" description="Acidic residues" evidence="2">
    <location>
        <begin position="1470"/>
        <end position="1483"/>
    </location>
</feature>
<feature type="region of interest" description="Disordered" evidence="2">
    <location>
        <begin position="604"/>
        <end position="716"/>
    </location>
</feature>
<feature type="compositionally biased region" description="Polar residues" evidence="2">
    <location>
        <begin position="1030"/>
        <end position="1041"/>
    </location>
</feature>
<feature type="compositionally biased region" description="Low complexity" evidence="2">
    <location>
        <begin position="239"/>
        <end position="249"/>
    </location>
</feature>
<feature type="compositionally biased region" description="Pro residues" evidence="2">
    <location>
        <begin position="469"/>
        <end position="481"/>
    </location>
</feature>
<feature type="compositionally biased region" description="Polar residues" evidence="2">
    <location>
        <begin position="649"/>
        <end position="666"/>
    </location>
</feature>
<feature type="region of interest" description="Disordered" evidence="2">
    <location>
        <begin position="1399"/>
        <end position="1419"/>
    </location>
</feature>
<feature type="region of interest" description="Disordered" evidence="2">
    <location>
        <begin position="1335"/>
        <end position="1354"/>
    </location>
</feature>
<dbReference type="EMBL" id="MU865974">
    <property type="protein sequence ID" value="KAK4444645.1"/>
    <property type="molecule type" value="Genomic_DNA"/>
</dbReference>
<comment type="caution">
    <text evidence="4">The sequence shown here is derived from an EMBL/GenBank/DDBJ whole genome shotgun (WGS) entry which is preliminary data.</text>
</comment>
<dbReference type="Proteomes" id="UP001321760">
    <property type="component" value="Unassembled WGS sequence"/>
</dbReference>
<feature type="compositionally biased region" description="Low complexity" evidence="2">
    <location>
        <begin position="1240"/>
        <end position="1252"/>
    </location>
</feature>
<feature type="region of interest" description="Disordered" evidence="2">
    <location>
        <begin position="239"/>
        <end position="276"/>
    </location>
</feature>
<organism evidence="4 5">
    <name type="scientific">Podospora aff. communis PSN243</name>
    <dbReference type="NCBI Taxonomy" id="3040156"/>
    <lineage>
        <taxon>Eukaryota</taxon>
        <taxon>Fungi</taxon>
        <taxon>Dikarya</taxon>
        <taxon>Ascomycota</taxon>
        <taxon>Pezizomycotina</taxon>
        <taxon>Sordariomycetes</taxon>
        <taxon>Sordariomycetidae</taxon>
        <taxon>Sordariales</taxon>
        <taxon>Podosporaceae</taxon>
        <taxon>Podospora</taxon>
    </lineage>
</organism>
<feature type="compositionally biased region" description="Low complexity" evidence="2">
    <location>
        <begin position="427"/>
        <end position="447"/>
    </location>
</feature>
<feature type="coiled-coil region" evidence="1">
    <location>
        <begin position="977"/>
        <end position="1025"/>
    </location>
</feature>
<feature type="region of interest" description="Disordered" evidence="2">
    <location>
        <begin position="1454"/>
        <end position="1539"/>
    </location>
</feature>
<feature type="region of interest" description="Disordered" evidence="2">
    <location>
        <begin position="1362"/>
        <end position="1384"/>
    </location>
</feature>
<keyword evidence="3" id="KW-0472">Membrane</keyword>
<feature type="region of interest" description="Disordered" evidence="2">
    <location>
        <begin position="785"/>
        <end position="843"/>
    </location>
</feature>
<feature type="region of interest" description="Disordered" evidence="2">
    <location>
        <begin position="1236"/>
        <end position="1284"/>
    </location>
</feature>
<feature type="transmembrane region" description="Helical" evidence="3">
    <location>
        <begin position="114"/>
        <end position="133"/>
    </location>
</feature>
<evidence type="ECO:0000256" key="2">
    <source>
        <dbReference type="SAM" id="MobiDB-lite"/>
    </source>
</evidence>
<gene>
    <name evidence="4" type="ORF">QBC34DRAFT_180911</name>
</gene>
<keyword evidence="5" id="KW-1185">Reference proteome</keyword>
<feature type="region of interest" description="Disordered" evidence="2">
    <location>
        <begin position="727"/>
        <end position="746"/>
    </location>
</feature>
<feature type="compositionally biased region" description="Basic and acidic residues" evidence="2">
    <location>
        <begin position="902"/>
        <end position="914"/>
    </location>
</feature>
<feature type="region of interest" description="Disordered" evidence="2">
    <location>
        <begin position="1859"/>
        <end position="1882"/>
    </location>
</feature>
<reference evidence="4" key="1">
    <citation type="journal article" date="2023" name="Mol. Phylogenet. Evol.">
        <title>Genome-scale phylogeny and comparative genomics of the fungal order Sordariales.</title>
        <authorList>
            <person name="Hensen N."/>
            <person name="Bonometti L."/>
            <person name="Westerberg I."/>
            <person name="Brannstrom I.O."/>
            <person name="Guillou S."/>
            <person name="Cros-Aarteil S."/>
            <person name="Calhoun S."/>
            <person name="Haridas S."/>
            <person name="Kuo A."/>
            <person name="Mondo S."/>
            <person name="Pangilinan J."/>
            <person name="Riley R."/>
            <person name="LaButti K."/>
            <person name="Andreopoulos B."/>
            <person name="Lipzen A."/>
            <person name="Chen C."/>
            <person name="Yan M."/>
            <person name="Daum C."/>
            <person name="Ng V."/>
            <person name="Clum A."/>
            <person name="Steindorff A."/>
            <person name="Ohm R.A."/>
            <person name="Martin F."/>
            <person name="Silar P."/>
            <person name="Natvig D.O."/>
            <person name="Lalanne C."/>
            <person name="Gautier V."/>
            <person name="Ament-Velasquez S.L."/>
            <person name="Kruys A."/>
            <person name="Hutchinson M.I."/>
            <person name="Powell A.J."/>
            <person name="Barry K."/>
            <person name="Miller A.N."/>
            <person name="Grigoriev I.V."/>
            <person name="Debuchy R."/>
            <person name="Gladieux P."/>
            <person name="Hiltunen Thoren M."/>
            <person name="Johannesson H."/>
        </authorList>
    </citation>
    <scope>NUCLEOTIDE SEQUENCE</scope>
    <source>
        <strain evidence="4">PSN243</strain>
    </source>
</reference>
<feature type="compositionally biased region" description="Polar residues" evidence="2">
    <location>
        <begin position="681"/>
        <end position="691"/>
    </location>
</feature>
<protein>
    <submittedName>
        <fullName evidence="4">Uncharacterized protein</fullName>
    </submittedName>
</protein>
<feature type="compositionally biased region" description="Low complexity" evidence="2">
    <location>
        <begin position="799"/>
        <end position="812"/>
    </location>
</feature>
<feature type="transmembrane region" description="Helical" evidence="3">
    <location>
        <begin position="9"/>
        <end position="30"/>
    </location>
</feature>
<keyword evidence="1" id="KW-0175">Coiled coil</keyword>
<evidence type="ECO:0000313" key="5">
    <source>
        <dbReference type="Proteomes" id="UP001321760"/>
    </source>
</evidence>
<keyword evidence="3" id="KW-1133">Transmembrane helix</keyword>
<feature type="transmembrane region" description="Helical" evidence="3">
    <location>
        <begin position="218"/>
        <end position="238"/>
    </location>
</feature>
<proteinExistence type="predicted"/>
<reference evidence="4" key="2">
    <citation type="submission" date="2023-05" db="EMBL/GenBank/DDBJ databases">
        <authorList>
            <consortium name="Lawrence Berkeley National Laboratory"/>
            <person name="Steindorff A."/>
            <person name="Hensen N."/>
            <person name="Bonometti L."/>
            <person name="Westerberg I."/>
            <person name="Brannstrom I.O."/>
            <person name="Guillou S."/>
            <person name="Cros-Aarteil S."/>
            <person name="Calhoun S."/>
            <person name="Haridas S."/>
            <person name="Kuo A."/>
            <person name="Mondo S."/>
            <person name="Pangilinan J."/>
            <person name="Riley R."/>
            <person name="Labutti K."/>
            <person name="Andreopoulos B."/>
            <person name="Lipzen A."/>
            <person name="Chen C."/>
            <person name="Yanf M."/>
            <person name="Daum C."/>
            <person name="Ng V."/>
            <person name="Clum A."/>
            <person name="Ohm R."/>
            <person name="Martin F."/>
            <person name="Silar P."/>
            <person name="Natvig D."/>
            <person name="Lalanne C."/>
            <person name="Gautier V."/>
            <person name="Ament-Velasquez S.L."/>
            <person name="Kruys A."/>
            <person name="Hutchinson M.I."/>
            <person name="Powell A.J."/>
            <person name="Barry K."/>
            <person name="Miller A.N."/>
            <person name="Grigoriev I.V."/>
            <person name="Debuchy R."/>
            <person name="Gladieux P."/>
            <person name="Thoren M.H."/>
            <person name="Johannesson H."/>
        </authorList>
    </citation>
    <scope>NUCLEOTIDE SEQUENCE</scope>
    <source>
        <strain evidence="4">PSN243</strain>
    </source>
</reference>
<feature type="compositionally biased region" description="Pro residues" evidence="2">
    <location>
        <begin position="1515"/>
        <end position="1528"/>
    </location>
</feature>
<accession>A0AAV9G9I6</accession>
<feature type="compositionally biased region" description="Acidic residues" evidence="2">
    <location>
        <begin position="1363"/>
        <end position="1384"/>
    </location>
</feature>
<feature type="region of interest" description="Disordered" evidence="2">
    <location>
        <begin position="901"/>
        <end position="955"/>
    </location>
</feature>
<feature type="region of interest" description="Disordered" evidence="2">
    <location>
        <begin position="1027"/>
        <end position="1098"/>
    </location>
</feature>
<sequence length="1999" mass="218621">MAIEGATQGLVAAFTFGFVVNAAAAALFLYTKGHGSAIFRDSQRLVLILFLLSGALWAQIDFVTILLNVTRSSMSCQIGIIFATVFDQLARFSIEQYLVWAMNHGQKPTVWQMVPQFVVLGRFVAGAVFAGFTRPQTDTFCVATSSTFPVAVVVIVLDVVTLLLLTARAFSSAKEVKEDELARRVSHKLVLLGFAIWTASSVPLLLGIRTVELVARTAVPAIGLTILIIMVTGCAGTLTSGRGTSTGSRPPEAPSPRRMNISRDISTSDSDYPPSRYEDLKEAAIRSSTTFVNPREAPIFKDETNPALPWESASPPDNAAAFGRARKMDQAGPKAGAFFGFGRPAPSITVAKVMIGAPILQENDPQNPLNKIATIGLDEAARAERERRLRMQIEQPAPARPARESLSPEEVMKRGVSVKRKEVQSVASQPAGLQAQGAASSTAAQLSPGVEEIRRRSPRATSPEQMPSLPRPAAPISPAEPTPQMAATQPWLESPPLQEAPALKPASPPKPVSPPKPAFALVPAPRPEIRPSRQAPPSPKKEPEPEPEKSALQRRPTIGLPTNPRARAMKIAQDAGAQSQQQIMFVNNIVYNDPTAVQKIMKGASDMAARNAAAAEDDASVVNRPRPIPRKGEPPQPSPSPKHRRSRSGASMSRKSVLTSAPGSPTQLPPLPPPPLPGTSIRPQPNATKSMTVDEKMTMFFPSPPSGGRTAKTGSVAPQLPPIPVSYLGGGSPTETHRSNRTTKTSFKTESILDVDEIPRKKPIEQTSKFSPMTEMDLAGELGTSWLPGLETDNRSTGRSRQAAAAKRASSPIIPPAMPSRASGWTETTDARTDDDATTNWGTIHSPEFAIGVQVRKMPALPSTVRPAERQAPVKEQAPENITFMLDELDFDHKGSSWLLESEPREVKETKPERSTPSPSQWHRRVGDECPTFSAREKTRSRKAPAPTPLMLNGAPSRSKIIVQAEPSPLTSPEHALQEIQAQLKKLEDANRDSMNSPSRRLALLENLEREMGQQENHWQEMKHDLGRDSMTSVQTTSPGRRNSRIEPAPFPQQAGSRSSIALERRASRRARMRSGAPKGADGINYSPEMERTTAATSTNWQKRLTEAQSEYMEVAAGLLRARNTNMMPTLSMAQLGSPTPPDSDQSDVEEVLPRVSNRIDTVVRRSAPVSLWKPKAKAPVRPSLMWAPIQKKAPEPEMELPGLFVRPAPRKEWAPLQITSTNLWRKPYVNDSRSGNGLWRPAWASAAPPARTNRNSTQGIPPVQQKAPRPLTQRPPRRNKRMTLLPDILESPKPLPDKRGTLGIFQFPWGERSDTAMATVQARPAYMAMPGTMASGGPSVSAAHEQRSKQLESAEYASSFFDDYDDTDEDNSDEGEESDDFDETTLWEIASLLKTDNIPSKNSLFPPTKPSTSSSSVVAEYMDDIPSDEDRSRSSSRQQSIVIGLGDVLFEQPAAPKPKGRSQAIVTDENSDSWTLEEEEEYESKRAPSPPRAVVGLPSNPRASKIPRAAPAPASGPEPVPPLPKPSQIPRLSEKKAMKAAKASSATLWKAAPLSQDTSFGLFEPNSGRTIFRTTSAEPAAKTATRKPRPSEAKPLDVLLSTRLWSAAPSAKSSTSKLWTAPFLPRPVATHADWSAALKDAVTASYTRKAASPAQWDAALHEAVRLSSPSRNPALRHPVFFASSLITRSEWFHPAATGYTYDVANVHPSFFGSLAITCPKDSVHPAMSSYAAKKLRRQRSKAAATRERPASRAMSVSRSDSSSSRKDKDEIRAQIRALEAEQEAPPPVLDASIMAQIEALEQERLFVQRAAEEDYKRRMSNGYGLFTEEPIVQEPEVLLAPEEVVAQVQRRMSLAMRSNSVKKVAPASKKKEEKRNEEPRGFMKQGVRGLWMPPVTVQHVESKGLWTPGSHRGAVEDVKGEDREAYARRARGRKAMQKLARRAEILQQIAMIERDIDPMGELKRQRLWSVRAARASNAGGKRNWLHERKPSKGVMLRY</sequence>
<feature type="compositionally biased region" description="Basic and acidic residues" evidence="2">
    <location>
        <begin position="1870"/>
        <end position="1882"/>
    </location>
</feature>
<keyword evidence="3" id="KW-0812">Transmembrane</keyword>
<name>A0AAV9G9I6_9PEZI</name>
<feature type="region of interest" description="Disordered" evidence="2">
    <location>
        <begin position="390"/>
        <end position="575"/>
    </location>
</feature>
<feature type="compositionally biased region" description="Low complexity" evidence="2">
    <location>
        <begin position="819"/>
        <end position="828"/>
    </location>
</feature>
<feature type="compositionally biased region" description="Pro residues" evidence="2">
    <location>
        <begin position="667"/>
        <end position="677"/>
    </location>
</feature>
<feature type="region of interest" description="Disordered" evidence="2">
    <location>
        <begin position="1734"/>
        <end position="1770"/>
    </location>
</feature>
<feature type="transmembrane region" description="Helical" evidence="3">
    <location>
        <begin position="140"/>
        <end position="165"/>
    </location>
</feature>
<feature type="compositionally biased region" description="Pro residues" evidence="2">
    <location>
        <begin position="506"/>
        <end position="517"/>
    </location>
</feature>
<evidence type="ECO:0000256" key="3">
    <source>
        <dbReference type="SAM" id="Phobius"/>
    </source>
</evidence>
<feature type="transmembrane region" description="Helical" evidence="3">
    <location>
        <begin position="185"/>
        <end position="206"/>
    </location>
</feature>
<feature type="compositionally biased region" description="Low complexity" evidence="2">
    <location>
        <begin position="604"/>
        <end position="614"/>
    </location>
</feature>
<feature type="compositionally biased region" description="Low complexity" evidence="2">
    <location>
        <begin position="1752"/>
        <end position="1763"/>
    </location>
</feature>
<feature type="transmembrane region" description="Helical" evidence="3">
    <location>
        <begin position="45"/>
        <end position="67"/>
    </location>
</feature>